<feature type="compositionally biased region" description="Basic and acidic residues" evidence="1">
    <location>
        <begin position="7"/>
        <end position="36"/>
    </location>
</feature>
<reference evidence="3" key="1">
    <citation type="journal article" date="2022" name="bioRxiv">
        <title>Sequencing and chromosome-scale assembly of the giantPleurodeles waltlgenome.</title>
        <authorList>
            <person name="Brown T."/>
            <person name="Elewa A."/>
            <person name="Iarovenko S."/>
            <person name="Subramanian E."/>
            <person name="Araus A.J."/>
            <person name="Petzold A."/>
            <person name="Susuki M."/>
            <person name="Suzuki K.-i.T."/>
            <person name="Hayashi T."/>
            <person name="Toyoda A."/>
            <person name="Oliveira C."/>
            <person name="Osipova E."/>
            <person name="Leigh N.D."/>
            <person name="Simon A."/>
            <person name="Yun M.H."/>
        </authorList>
    </citation>
    <scope>NUCLEOTIDE SEQUENCE</scope>
    <source>
        <strain evidence="3">20211129_DDA</strain>
        <tissue evidence="3">Liver</tissue>
    </source>
</reference>
<feature type="compositionally biased region" description="Basic and acidic residues" evidence="1">
    <location>
        <begin position="56"/>
        <end position="71"/>
    </location>
</feature>
<evidence type="ECO:0000256" key="1">
    <source>
        <dbReference type="SAM" id="MobiDB-lite"/>
    </source>
</evidence>
<organism evidence="3 4">
    <name type="scientific">Pleurodeles waltl</name>
    <name type="common">Iberian ribbed newt</name>
    <dbReference type="NCBI Taxonomy" id="8319"/>
    <lineage>
        <taxon>Eukaryota</taxon>
        <taxon>Metazoa</taxon>
        <taxon>Chordata</taxon>
        <taxon>Craniata</taxon>
        <taxon>Vertebrata</taxon>
        <taxon>Euteleostomi</taxon>
        <taxon>Amphibia</taxon>
        <taxon>Batrachia</taxon>
        <taxon>Caudata</taxon>
        <taxon>Salamandroidea</taxon>
        <taxon>Salamandridae</taxon>
        <taxon>Pleurodelinae</taxon>
        <taxon>Pleurodeles</taxon>
    </lineage>
</organism>
<gene>
    <name evidence="3" type="ORF">NDU88_002719</name>
</gene>
<sequence>MTYDAEGVIKRKREDGRQERSEEKEEPRTRKSRGEETTTIQEPEEERENTGAGEQSTKREPTFTQELKGEEDTASNPRTLLDMAAVLWEEDENGEKPLLEYTSELKSRLQTIWEDVRGHMEKAQEKQKRYYDRNTQVRSFVEGDRVLVLLPSSDNKLLAKWQGPYKVIAAVTPVTYKLQLTTNPNRFQIFHVNLLKRWEESQVDQNMNCLINTVKELEIGWCPTDAPPRGEVPLRNAELTVQQNQQLNQLLNKQPHMFSPMPAPVGEENRYPRGTEEDSPRMTYDAEGVIKRKREDGRQERSEEKEEPRTRKSRGEETTTIQEPEEERENTGAGEQSTKREPTFTQELKGEEDTASNVIETEGETRKAGRLEDRRNQWATPNPTEEKSGDHLLAGRAPGGTWPSQSVYHGSSFREMYLFVDSVQSLV</sequence>
<protein>
    <recommendedName>
        <fullName evidence="2">Tf2-1-like SH3-like domain-containing protein</fullName>
    </recommendedName>
</protein>
<dbReference type="AlphaFoldDB" id="A0AAV7M2F3"/>
<proteinExistence type="predicted"/>
<feature type="compositionally biased region" description="Basic and acidic residues" evidence="1">
    <location>
        <begin position="363"/>
        <end position="376"/>
    </location>
</feature>
<dbReference type="Proteomes" id="UP001066276">
    <property type="component" value="Chromosome 10"/>
</dbReference>
<feature type="compositionally biased region" description="Basic and acidic residues" evidence="1">
    <location>
        <begin position="288"/>
        <end position="317"/>
    </location>
</feature>
<feature type="compositionally biased region" description="Basic and acidic residues" evidence="1">
    <location>
        <begin position="267"/>
        <end position="280"/>
    </location>
</feature>
<dbReference type="InterPro" id="IPR056924">
    <property type="entry name" value="SH3_Tf2-1"/>
</dbReference>
<feature type="domain" description="Tf2-1-like SH3-like" evidence="2">
    <location>
        <begin position="151"/>
        <end position="197"/>
    </location>
</feature>
<dbReference type="Pfam" id="PF24626">
    <property type="entry name" value="SH3_Tf2-1"/>
    <property type="match status" value="1"/>
</dbReference>
<evidence type="ECO:0000313" key="4">
    <source>
        <dbReference type="Proteomes" id="UP001066276"/>
    </source>
</evidence>
<accession>A0AAV7M2F3</accession>
<feature type="compositionally biased region" description="Basic and acidic residues" evidence="1">
    <location>
        <begin position="337"/>
        <end position="352"/>
    </location>
</feature>
<name>A0AAV7M2F3_PLEWA</name>
<evidence type="ECO:0000313" key="3">
    <source>
        <dbReference type="EMBL" id="KAJ1097601.1"/>
    </source>
</evidence>
<feature type="region of interest" description="Disordered" evidence="1">
    <location>
        <begin position="1"/>
        <end position="78"/>
    </location>
</feature>
<comment type="caution">
    <text evidence="3">The sequence shown here is derived from an EMBL/GenBank/DDBJ whole genome shotgun (WGS) entry which is preliminary data.</text>
</comment>
<dbReference type="EMBL" id="JANPWB010000014">
    <property type="protein sequence ID" value="KAJ1097601.1"/>
    <property type="molecule type" value="Genomic_DNA"/>
</dbReference>
<evidence type="ECO:0000259" key="2">
    <source>
        <dbReference type="Pfam" id="PF24626"/>
    </source>
</evidence>
<feature type="region of interest" description="Disordered" evidence="1">
    <location>
        <begin position="255"/>
        <end position="401"/>
    </location>
</feature>
<keyword evidence="4" id="KW-1185">Reference proteome</keyword>